<evidence type="ECO:0000313" key="5">
    <source>
        <dbReference type="Proteomes" id="UP000188273"/>
    </source>
</evidence>
<dbReference type="Gene3D" id="2.60.120.1440">
    <property type="match status" value="1"/>
</dbReference>
<keyword evidence="2" id="KW-0812">Transmembrane</keyword>
<dbReference type="InterPro" id="IPR012373">
    <property type="entry name" value="Ferrdict_sens_TM"/>
</dbReference>
<feature type="domain" description="FecR protein" evidence="3">
    <location>
        <begin position="191"/>
        <end position="272"/>
    </location>
</feature>
<gene>
    <name evidence="4" type="ORF">L21SP3_00166</name>
</gene>
<protein>
    <submittedName>
        <fullName evidence="4">FecR protein</fullName>
    </submittedName>
</protein>
<keyword evidence="5" id="KW-1185">Reference proteome</keyword>
<dbReference type="STRING" id="1940790.L21SP3_00166"/>
<evidence type="ECO:0000256" key="2">
    <source>
        <dbReference type="SAM" id="Phobius"/>
    </source>
</evidence>
<dbReference type="PANTHER" id="PTHR30273">
    <property type="entry name" value="PERIPLASMIC SIGNAL SENSOR AND SIGMA FACTOR ACTIVATOR FECR-RELATED"/>
    <property type="match status" value="1"/>
</dbReference>
<evidence type="ECO:0000259" key="3">
    <source>
        <dbReference type="Pfam" id="PF04773"/>
    </source>
</evidence>
<feature type="transmembrane region" description="Helical" evidence="2">
    <location>
        <begin position="131"/>
        <end position="154"/>
    </location>
</feature>
<keyword evidence="2" id="KW-0472">Membrane</keyword>
<dbReference type="PANTHER" id="PTHR30273:SF2">
    <property type="entry name" value="PROTEIN FECR"/>
    <property type="match status" value="1"/>
</dbReference>
<dbReference type="InterPro" id="IPR006860">
    <property type="entry name" value="FecR"/>
</dbReference>
<dbReference type="AlphaFoldDB" id="A0A1Q2HM04"/>
<name>A0A1Q2HM04_9BACT</name>
<evidence type="ECO:0000256" key="1">
    <source>
        <dbReference type="SAM" id="MobiDB-lite"/>
    </source>
</evidence>
<dbReference type="Gene3D" id="2.60.120.1060">
    <property type="entry name" value="NPCBM/NEW2 domain"/>
    <property type="match status" value="1"/>
</dbReference>
<feature type="region of interest" description="Disordered" evidence="1">
    <location>
        <begin position="95"/>
        <end position="122"/>
    </location>
</feature>
<dbReference type="Pfam" id="PF04773">
    <property type="entry name" value="FecR"/>
    <property type="match status" value="1"/>
</dbReference>
<accession>A0A1Q2HM04</accession>
<dbReference type="GO" id="GO:0016989">
    <property type="term" value="F:sigma factor antagonist activity"/>
    <property type="evidence" value="ECO:0007669"/>
    <property type="project" value="TreeGrafter"/>
</dbReference>
<feature type="compositionally biased region" description="Polar residues" evidence="1">
    <location>
        <begin position="112"/>
        <end position="121"/>
    </location>
</feature>
<dbReference type="OrthoDB" id="258532at2"/>
<reference evidence="5" key="1">
    <citation type="submission" date="2017-02" db="EMBL/GenBank/DDBJ databases">
        <title>Comparative genomics and description of representatives of a novel lineage of planctomycetes thriving in anoxic sediments.</title>
        <authorList>
            <person name="Spring S."/>
            <person name="Bunk B."/>
            <person name="Sproer C."/>
            <person name="Klenk H.-P."/>
        </authorList>
    </citation>
    <scope>NUCLEOTIDE SEQUENCE [LARGE SCALE GENOMIC DNA]</scope>
    <source>
        <strain evidence="5">L21-RPul-D3</strain>
    </source>
</reference>
<keyword evidence="2" id="KW-1133">Transmembrane helix</keyword>
<dbReference type="KEGG" id="pbu:L21SP3_00166"/>
<sequence length="566" mass="63354">MTKQEIYKLYIKIVSAIEVDLSDKERAELLRTVSSDSDAAYYYSRFMEMYSMMSSQEGSCIIKSLIESDEDLSVSDAVNIDKSIIDRILEEQKNAQPINKNRQEQKHHNSVKRNQLNSPDSFRQKRQISKINLYSAIAGAAAMLFLFIYANFIYRPAVAYVKDSIDVYSAEKNLSNDQGLKPGGYSLSEGILKIKFEKGTEAILEAPAMFTLVSPGEIILEYGRLNANVPPDGKGFIVKTKNAVIKDLSTQFGVEVGHLADCKVYVHKGSVELSSDKSSNAEHSIEHFAEILRQYQAVEFNESRGLADVEYPETGYVRDFSSEDSFVWRGESFSLSAAVSGKNGFKFESGNKVIDLSDGKIKPIESCYKGWRVAQDTFNEVEGSKYIDSVFVPQKDKNGCKISTSGITFESFSNSESAFWAPVSGEPVVWNISDNQPGGVFVDVETGYDDPVIFMHSNSGITFDLQALRKKYPSLRPSFFQTIYQTAINRSGTGAFRYWVFVDGEVVSDGFQPGTNDFLNRKISVPLNQNSRFLTLAITDKDDGTSYDWGVFIKPVIKFDLKPLTE</sequence>
<dbReference type="Proteomes" id="UP000188273">
    <property type="component" value="Chromosome"/>
</dbReference>
<dbReference type="RefSeq" id="WP_077538628.1">
    <property type="nucleotide sequence ID" value="NZ_CP019633.1"/>
</dbReference>
<dbReference type="InterPro" id="IPR038637">
    <property type="entry name" value="NPCBM_sf"/>
</dbReference>
<organism evidence="4 5">
    <name type="scientific">Sedimentisphaera cyanobacteriorum</name>
    <dbReference type="NCBI Taxonomy" id="1940790"/>
    <lineage>
        <taxon>Bacteria</taxon>
        <taxon>Pseudomonadati</taxon>
        <taxon>Planctomycetota</taxon>
        <taxon>Phycisphaerae</taxon>
        <taxon>Sedimentisphaerales</taxon>
        <taxon>Sedimentisphaeraceae</taxon>
        <taxon>Sedimentisphaera</taxon>
    </lineage>
</organism>
<proteinExistence type="predicted"/>
<dbReference type="EMBL" id="CP019633">
    <property type="protein sequence ID" value="AQQ08390.1"/>
    <property type="molecule type" value="Genomic_DNA"/>
</dbReference>
<evidence type="ECO:0000313" key="4">
    <source>
        <dbReference type="EMBL" id="AQQ08390.1"/>
    </source>
</evidence>